<accession>A0AAV6V1Y4</accession>
<organism evidence="1 2">
    <name type="scientific">Oedothorax gibbosus</name>
    <dbReference type="NCBI Taxonomy" id="931172"/>
    <lineage>
        <taxon>Eukaryota</taxon>
        <taxon>Metazoa</taxon>
        <taxon>Ecdysozoa</taxon>
        <taxon>Arthropoda</taxon>
        <taxon>Chelicerata</taxon>
        <taxon>Arachnida</taxon>
        <taxon>Araneae</taxon>
        <taxon>Araneomorphae</taxon>
        <taxon>Entelegynae</taxon>
        <taxon>Araneoidea</taxon>
        <taxon>Linyphiidae</taxon>
        <taxon>Erigoninae</taxon>
        <taxon>Oedothorax</taxon>
    </lineage>
</organism>
<evidence type="ECO:0000313" key="1">
    <source>
        <dbReference type="EMBL" id="KAG8190327.1"/>
    </source>
</evidence>
<dbReference type="EMBL" id="JAFNEN010000186">
    <property type="protein sequence ID" value="KAG8190327.1"/>
    <property type="molecule type" value="Genomic_DNA"/>
</dbReference>
<reference evidence="1 2" key="1">
    <citation type="journal article" date="2022" name="Nat. Ecol. Evol.">
        <title>A masculinizing supergene underlies an exaggerated male reproductive morph in a spider.</title>
        <authorList>
            <person name="Hendrickx F."/>
            <person name="De Corte Z."/>
            <person name="Sonet G."/>
            <person name="Van Belleghem S.M."/>
            <person name="Kostlbacher S."/>
            <person name="Vangestel C."/>
        </authorList>
    </citation>
    <scope>NUCLEOTIDE SEQUENCE [LARGE SCALE GENOMIC DNA]</scope>
    <source>
        <strain evidence="1">W744_W776</strain>
    </source>
</reference>
<gene>
    <name evidence="1" type="ORF">JTE90_014433</name>
</gene>
<proteinExistence type="predicted"/>
<dbReference type="AlphaFoldDB" id="A0AAV6V1Y4"/>
<comment type="caution">
    <text evidence="1">The sequence shown here is derived from an EMBL/GenBank/DDBJ whole genome shotgun (WGS) entry which is preliminary data.</text>
</comment>
<sequence>MNAASCKVICQVLGWCGVQLEEVGTRKILILRERFFEVCIFTLLKYFYSIPIDGSSMYLGGAHIALL</sequence>
<name>A0AAV6V1Y4_9ARAC</name>
<evidence type="ECO:0000313" key="2">
    <source>
        <dbReference type="Proteomes" id="UP000827092"/>
    </source>
</evidence>
<dbReference type="Proteomes" id="UP000827092">
    <property type="component" value="Unassembled WGS sequence"/>
</dbReference>
<keyword evidence="2" id="KW-1185">Reference proteome</keyword>
<protein>
    <submittedName>
        <fullName evidence="1">Uncharacterized protein</fullName>
    </submittedName>
</protein>